<sequence>MKHLTTENRNEATMHLDEMSIEDALTIMNEEDQRVPQAIKQVIPTLSNIINLTATQFSKGGRLIYMGAGTSGRLGVLDAAECVPTFNTEPTDIIGLIAGGEKAMTTAIEGSEDNETLGATDLKDLALTSMDVVIGIAASGRTPYVIGGLQYAQSIGAQTVAISCNTASEISKHADYPLEVNVGPEVLTGSTRLKSGTAQKLILNMISTITMVRCGKVYDNLMIDVRPTNEKLVHRAIGIIQDICDINSTQAQQLYDKANQNLKVAVVMHLCNIDKSAAEAKLSAHNGVIKQAIQS</sequence>
<evidence type="ECO:0000256" key="9">
    <source>
        <dbReference type="ARBA" id="ARBA00070061"/>
    </source>
</evidence>
<dbReference type="RefSeq" id="WP_002510093.1">
    <property type="nucleotide sequence ID" value="NZ_BKAV01000025.1"/>
</dbReference>
<evidence type="ECO:0000256" key="11">
    <source>
        <dbReference type="ARBA" id="ARBA00084049"/>
    </source>
</evidence>
<dbReference type="NCBIfam" id="NF009222">
    <property type="entry name" value="PRK12570.1"/>
    <property type="match status" value="1"/>
</dbReference>
<evidence type="ECO:0000256" key="10">
    <source>
        <dbReference type="ARBA" id="ARBA00077905"/>
    </source>
</evidence>
<dbReference type="InterPro" id="IPR040190">
    <property type="entry name" value="MURQ/GCKR"/>
</dbReference>
<dbReference type="AlphaFoldDB" id="A0A2T7BT20"/>
<comment type="similarity">
    <text evidence="7 12">Belongs to the GCKR-like family. MurNAc-6-P etherase subfamily.</text>
</comment>
<feature type="active site" evidence="12">
    <location>
        <position position="112"/>
    </location>
</feature>
<dbReference type="Pfam" id="PF22645">
    <property type="entry name" value="GKRP_SIS_N"/>
    <property type="match status" value="1"/>
</dbReference>
<protein>
    <recommendedName>
        <fullName evidence="9 12">N-acetylmuramic acid 6-phosphate etherase</fullName>
        <shortName evidence="12">MurNAc-6-P etherase</shortName>
        <ecNumber evidence="8 12">4.2.1.126</ecNumber>
    </recommendedName>
    <alternativeName>
        <fullName evidence="11 12">N-acetylmuramic acid 6-phosphate hydrolase</fullName>
    </alternativeName>
    <alternativeName>
        <fullName evidence="10 12">N-acetylmuramic acid 6-phosphate lyase</fullName>
    </alternativeName>
</protein>
<dbReference type="GO" id="GO:0046348">
    <property type="term" value="P:amino sugar catabolic process"/>
    <property type="evidence" value="ECO:0007669"/>
    <property type="project" value="InterPro"/>
</dbReference>
<dbReference type="Gene3D" id="1.10.8.1080">
    <property type="match status" value="1"/>
</dbReference>
<dbReference type="SUPFAM" id="SSF53697">
    <property type="entry name" value="SIS domain"/>
    <property type="match status" value="1"/>
</dbReference>
<evidence type="ECO:0000259" key="13">
    <source>
        <dbReference type="PROSITE" id="PS51464"/>
    </source>
</evidence>
<evidence type="ECO:0000256" key="2">
    <source>
        <dbReference type="ARBA" id="ARBA00023239"/>
    </source>
</evidence>
<comment type="function">
    <text evidence="12">Specifically catalyzes the cleavage of the D-lactyl ether substituent of MurNAc 6-phosphate, producing GlcNAc 6-phosphate and D-lactate.</text>
</comment>
<keyword evidence="2 12" id="KW-0456">Lyase</keyword>
<dbReference type="EMBL" id="UGZE01000001">
    <property type="protein sequence ID" value="SUJ11949.1"/>
    <property type="molecule type" value="Genomic_DNA"/>
</dbReference>
<dbReference type="HAMAP" id="MF_00068">
    <property type="entry name" value="MurQ"/>
    <property type="match status" value="1"/>
</dbReference>
<dbReference type="GO" id="GO:0097367">
    <property type="term" value="F:carbohydrate derivative binding"/>
    <property type="evidence" value="ECO:0007669"/>
    <property type="project" value="InterPro"/>
</dbReference>
<evidence type="ECO:0000313" key="16">
    <source>
        <dbReference type="Proteomes" id="UP000254956"/>
    </source>
</evidence>
<dbReference type="GO" id="GO:0097173">
    <property type="term" value="P:N-acetylmuramic acid catabolic process"/>
    <property type="evidence" value="ECO:0007669"/>
    <property type="project" value="UniProtKB-UniPathway"/>
</dbReference>
<dbReference type="NCBIfam" id="TIGR00274">
    <property type="entry name" value="N-acetylmuramic acid 6-phosphate etherase"/>
    <property type="match status" value="1"/>
</dbReference>
<evidence type="ECO:0000256" key="5">
    <source>
        <dbReference type="ARBA" id="ARBA00060595"/>
    </source>
</evidence>
<dbReference type="NCBIfam" id="NF003915">
    <property type="entry name" value="PRK05441.1"/>
    <property type="match status" value="1"/>
</dbReference>
<evidence type="ECO:0000313" key="17">
    <source>
        <dbReference type="Proteomes" id="UP000321598"/>
    </source>
</evidence>
<dbReference type="PROSITE" id="PS51464">
    <property type="entry name" value="SIS"/>
    <property type="match status" value="1"/>
</dbReference>
<comment type="subunit">
    <text evidence="1 12">Homodimer.</text>
</comment>
<dbReference type="EC" id="4.2.1.126" evidence="8 12"/>
<evidence type="ECO:0000256" key="1">
    <source>
        <dbReference type="ARBA" id="ARBA00011738"/>
    </source>
</evidence>
<evidence type="ECO:0000313" key="14">
    <source>
        <dbReference type="EMBL" id="GEQ01042.1"/>
    </source>
</evidence>
<dbReference type="UniPathway" id="UPA00342"/>
<evidence type="ECO:0000256" key="12">
    <source>
        <dbReference type="HAMAP-Rule" id="MF_00068"/>
    </source>
</evidence>
<dbReference type="InterPro" id="IPR001347">
    <property type="entry name" value="SIS_dom"/>
</dbReference>
<dbReference type="InterPro" id="IPR046348">
    <property type="entry name" value="SIS_dom_sf"/>
</dbReference>
<comment type="pathway">
    <text evidence="6">Cell wall biogenesis.</text>
</comment>
<feature type="active site" description="Proton donor" evidence="12">
    <location>
        <position position="81"/>
    </location>
</feature>
<dbReference type="PANTHER" id="PTHR10088">
    <property type="entry name" value="GLUCOKINASE REGULATORY PROTEIN"/>
    <property type="match status" value="1"/>
</dbReference>
<reference evidence="14 17" key="2">
    <citation type="submission" date="2019-07" db="EMBL/GenBank/DDBJ databases">
        <title>Whole genome shotgun sequence of Staphylococcus arlettae NBRC 109765.</title>
        <authorList>
            <person name="Hosoyama A."/>
            <person name="Uohara A."/>
            <person name="Ohji S."/>
            <person name="Ichikawa N."/>
        </authorList>
    </citation>
    <scope>NUCLEOTIDE SEQUENCE [LARGE SCALE GENOMIC DNA]</scope>
    <source>
        <strain evidence="14 17">NBRC 109765</strain>
    </source>
</reference>
<evidence type="ECO:0000256" key="6">
    <source>
        <dbReference type="ARBA" id="ARBA00060672"/>
    </source>
</evidence>
<keyword evidence="17" id="KW-1185">Reference proteome</keyword>
<evidence type="ECO:0000256" key="3">
    <source>
        <dbReference type="ARBA" id="ARBA00023277"/>
    </source>
</evidence>
<dbReference type="GO" id="GO:0009254">
    <property type="term" value="P:peptidoglycan turnover"/>
    <property type="evidence" value="ECO:0007669"/>
    <property type="project" value="TreeGrafter"/>
</dbReference>
<dbReference type="FunFam" id="3.40.50.10490:FF:000014">
    <property type="entry name" value="N-acetylmuramic acid 6-phosphate etherase"/>
    <property type="match status" value="1"/>
</dbReference>
<dbReference type="CDD" id="cd05007">
    <property type="entry name" value="SIS_Etherase"/>
    <property type="match status" value="1"/>
</dbReference>
<proteinExistence type="inferred from homology"/>
<evidence type="ECO:0000256" key="4">
    <source>
        <dbReference type="ARBA" id="ARBA00051747"/>
    </source>
</evidence>
<dbReference type="Proteomes" id="UP000321598">
    <property type="component" value="Unassembled WGS sequence"/>
</dbReference>
<dbReference type="PANTHER" id="PTHR10088:SF4">
    <property type="entry name" value="GLUCOKINASE REGULATORY PROTEIN"/>
    <property type="match status" value="1"/>
</dbReference>
<dbReference type="GO" id="GO:0016803">
    <property type="term" value="F:ether hydrolase activity"/>
    <property type="evidence" value="ECO:0007669"/>
    <property type="project" value="TreeGrafter"/>
</dbReference>
<organism evidence="15 16">
    <name type="scientific">Staphylococcus arlettae</name>
    <dbReference type="NCBI Taxonomy" id="29378"/>
    <lineage>
        <taxon>Bacteria</taxon>
        <taxon>Bacillati</taxon>
        <taxon>Bacillota</taxon>
        <taxon>Bacilli</taxon>
        <taxon>Bacillales</taxon>
        <taxon>Staphylococcaceae</taxon>
        <taxon>Staphylococcus</taxon>
    </lineage>
</organism>
<dbReference type="OrthoDB" id="9813395at2"/>
<keyword evidence="3 12" id="KW-0119">Carbohydrate metabolism</keyword>
<dbReference type="FunFam" id="1.10.8.1080:FF:000001">
    <property type="entry name" value="N-acetylmuramic acid 6-phosphate etherase"/>
    <property type="match status" value="1"/>
</dbReference>
<comment type="miscellaneous">
    <text evidence="12">A lyase-type mechanism (elimination/hydration) is suggested for the cleavage of the lactyl ether bond of MurNAc 6-phosphate, with the formation of an alpha,beta-unsaturated aldehyde intermediate with (E)-stereochemistry, followed by the syn addition of water to give product.</text>
</comment>
<evidence type="ECO:0000313" key="15">
    <source>
        <dbReference type="EMBL" id="SUJ11949.1"/>
    </source>
</evidence>
<comment type="pathway">
    <text evidence="5">Amino-sugar metabolism; 1,6-anhydro-N-acetylmuramate degradation.</text>
</comment>
<name>A0A2T7BT20_9STAP</name>
<evidence type="ECO:0000256" key="7">
    <source>
        <dbReference type="ARBA" id="ARBA00061234"/>
    </source>
</evidence>
<dbReference type="STRING" id="1212545.SARL_06834"/>
<comment type="catalytic activity">
    <reaction evidence="4 12">
        <text>N-acetyl-D-muramate 6-phosphate + H2O = N-acetyl-D-glucosamine 6-phosphate + (R)-lactate</text>
        <dbReference type="Rhea" id="RHEA:26410"/>
        <dbReference type="ChEBI" id="CHEBI:15377"/>
        <dbReference type="ChEBI" id="CHEBI:16004"/>
        <dbReference type="ChEBI" id="CHEBI:57513"/>
        <dbReference type="ChEBI" id="CHEBI:58722"/>
        <dbReference type="EC" id="4.2.1.126"/>
    </reaction>
</comment>
<feature type="domain" description="SIS" evidence="13">
    <location>
        <begin position="53"/>
        <end position="216"/>
    </location>
</feature>
<comment type="pathway">
    <text evidence="12">Amino-sugar metabolism; N-acetylmuramate degradation.</text>
</comment>
<dbReference type="PROSITE" id="PS01272">
    <property type="entry name" value="GCKR"/>
    <property type="match status" value="1"/>
</dbReference>
<dbReference type="Pfam" id="PF20741">
    <property type="entry name" value="GKRP-like_C"/>
    <property type="match status" value="1"/>
</dbReference>
<dbReference type="Proteomes" id="UP000254956">
    <property type="component" value="Unassembled WGS sequence"/>
</dbReference>
<dbReference type="InterPro" id="IPR005488">
    <property type="entry name" value="Etherase_MurQ"/>
</dbReference>
<dbReference type="Gene3D" id="3.40.50.10490">
    <property type="entry name" value="Glucose-6-phosphate isomerase like protein, domain 1"/>
    <property type="match status" value="1"/>
</dbReference>
<dbReference type="InterPro" id="IPR005486">
    <property type="entry name" value="Glucokinase_regulatory_CS"/>
</dbReference>
<accession>A0A2T7BT20</accession>
<dbReference type="GO" id="GO:0016835">
    <property type="term" value="F:carbon-oxygen lyase activity"/>
    <property type="evidence" value="ECO:0007669"/>
    <property type="project" value="UniProtKB-UniRule"/>
</dbReference>
<dbReference type="EMBL" id="BKAV01000025">
    <property type="protein sequence ID" value="GEQ01042.1"/>
    <property type="molecule type" value="Genomic_DNA"/>
</dbReference>
<reference evidence="15 16" key="1">
    <citation type="submission" date="2018-06" db="EMBL/GenBank/DDBJ databases">
        <authorList>
            <consortium name="Pathogen Informatics"/>
            <person name="Doyle S."/>
        </authorList>
    </citation>
    <scope>NUCLEOTIDE SEQUENCE [LARGE SCALE GENOMIC DNA]</scope>
    <source>
        <strain evidence="15 16">NCTC12413</strain>
    </source>
</reference>
<evidence type="ECO:0000256" key="8">
    <source>
        <dbReference type="ARBA" id="ARBA00067056"/>
    </source>
</evidence>
<gene>
    <name evidence="12 15" type="primary">murQ</name>
    <name evidence="15" type="ORF">NCTC12413_00635</name>
    <name evidence="14" type="ORF">SAR03_20790</name>
</gene>